<feature type="transmembrane region" description="Helical" evidence="1">
    <location>
        <begin position="48"/>
        <end position="77"/>
    </location>
</feature>
<dbReference type="RefSeq" id="WP_194412214.1">
    <property type="nucleotide sequence ID" value="NZ_BAABKZ010000001.1"/>
</dbReference>
<feature type="transmembrane region" description="Helical" evidence="1">
    <location>
        <begin position="89"/>
        <end position="112"/>
    </location>
</feature>
<gene>
    <name evidence="2" type="ORF">GCM10025760_03010</name>
</gene>
<proteinExistence type="predicted"/>
<name>A0ABP9LSX6_9MICO</name>
<comment type="caution">
    <text evidence="2">The sequence shown here is derived from an EMBL/GenBank/DDBJ whole genome shotgun (WGS) entry which is preliminary data.</text>
</comment>
<keyword evidence="1" id="KW-1133">Transmembrane helix</keyword>
<keyword evidence="1" id="KW-0472">Membrane</keyword>
<reference evidence="3" key="1">
    <citation type="journal article" date="2019" name="Int. J. Syst. Evol. Microbiol.">
        <title>The Global Catalogue of Microorganisms (GCM) 10K type strain sequencing project: providing services to taxonomists for standard genome sequencing and annotation.</title>
        <authorList>
            <consortium name="The Broad Institute Genomics Platform"/>
            <consortium name="The Broad Institute Genome Sequencing Center for Infectious Disease"/>
            <person name="Wu L."/>
            <person name="Ma J."/>
        </authorList>
    </citation>
    <scope>NUCLEOTIDE SEQUENCE [LARGE SCALE GENOMIC DNA]</scope>
    <source>
        <strain evidence="3">JCM 18959</strain>
    </source>
</reference>
<dbReference type="Proteomes" id="UP001501407">
    <property type="component" value="Unassembled WGS sequence"/>
</dbReference>
<feature type="transmembrane region" description="Helical" evidence="1">
    <location>
        <begin position="384"/>
        <end position="407"/>
    </location>
</feature>
<evidence type="ECO:0000256" key="1">
    <source>
        <dbReference type="SAM" id="Phobius"/>
    </source>
</evidence>
<evidence type="ECO:0000313" key="2">
    <source>
        <dbReference type="EMBL" id="GAA5084801.1"/>
    </source>
</evidence>
<dbReference type="EMBL" id="BAABKZ010000001">
    <property type="protein sequence ID" value="GAA5084801.1"/>
    <property type="molecule type" value="Genomic_DNA"/>
</dbReference>
<accession>A0ABP9LSX6</accession>
<keyword evidence="1" id="KW-0812">Transmembrane</keyword>
<organism evidence="2 3">
    <name type="scientific">Microbacterium yannicii</name>
    <dbReference type="NCBI Taxonomy" id="671622"/>
    <lineage>
        <taxon>Bacteria</taxon>
        <taxon>Bacillati</taxon>
        <taxon>Actinomycetota</taxon>
        <taxon>Actinomycetes</taxon>
        <taxon>Micrococcales</taxon>
        <taxon>Microbacteriaceae</taxon>
        <taxon>Microbacterium</taxon>
    </lineage>
</organism>
<evidence type="ECO:0008006" key="4">
    <source>
        <dbReference type="Google" id="ProtNLM"/>
    </source>
</evidence>
<sequence>MSVPSVAPGAASSLPFDARPLVETVPPGAARAFVQELRRTGRLKSSPFTGVLIFAGIAVVVLVVFGSIATTMISAVVSAIGTGGGGGMALLFALAPILVIGIIVAVGITLSVRAARTGSDRMYRLDGFARANAMQYVPRFDNPGLPGMIFSLGNSRHSTDLVRGDRPRFVEFANYRYTTGSGKNQQTHHWGYVAVKLDTPLPHIVLDATSNNGLFGSNLPLAFDKDQRLSLEGDFDRYFSLYCPADYERDALYLFTPDIMARFIDNAAALDVEIVDDWLFLYAKRDFSTLDPQTWAWLFSVVGALLDKFAQWARWRDERLAADRMIPDAAAPSTAALAAAAGLGATPATGGAAASVPFTPPLDALRPPPGVAAQGRRLQRGVPWVPIVVGGVVVLFWIVVQVGGALLR</sequence>
<keyword evidence="3" id="KW-1185">Reference proteome</keyword>
<protein>
    <recommendedName>
        <fullName evidence="4">DUF3137 domain-containing protein</fullName>
    </recommendedName>
</protein>
<evidence type="ECO:0000313" key="3">
    <source>
        <dbReference type="Proteomes" id="UP001501407"/>
    </source>
</evidence>